<gene>
    <name evidence="2" type="ORF">NSCI0253_LOCUS21076</name>
</gene>
<proteinExistence type="predicted"/>
<evidence type="ECO:0000313" key="2">
    <source>
        <dbReference type="EMBL" id="CAD8846726.1"/>
    </source>
</evidence>
<feature type="region of interest" description="Disordered" evidence="1">
    <location>
        <begin position="91"/>
        <end position="132"/>
    </location>
</feature>
<protein>
    <submittedName>
        <fullName evidence="2">Uncharacterized protein</fullName>
    </submittedName>
</protein>
<evidence type="ECO:0000256" key="1">
    <source>
        <dbReference type="SAM" id="MobiDB-lite"/>
    </source>
</evidence>
<feature type="region of interest" description="Disordered" evidence="1">
    <location>
        <begin position="1"/>
        <end position="32"/>
    </location>
</feature>
<name>A0A7S1F5X9_NOCSC</name>
<accession>A0A7S1F5X9</accession>
<sequence length="349" mass="36821">MGPPGGKGSLPGSRTAPHSATCNLDRDMPTNSRFGLRDLMEIRGEAAAVVRNSSLPSPRRGDERTDPVADSSFSPFYSLGANAEPSQRVFHRAVPSSSSAERPSSASSGQGPFWSSRHTPLRAGPNPMDLGAGRTSGRPYIWTHGLNLLRGAFDIPCEQPIPDSEITAVCLETREQRHQWRDFLSDAVSQSRANTLFASFDVEASPGDYTRPPNSSLWSRSDFAGSPHVVAPWGAGFSIGQSCSADMADDALPSKVSDGSVSRCQQNCGVPKCPHLQEHGGKVGSDLLGVSPPAESRNSLLFYVVESSDGSTATAPARHEGPCAPGLCACFVRSMKAHGTVSGPSTASV</sequence>
<feature type="compositionally biased region" description="Low complexity" evidence="1">
    <location>
        <begin position="95"/>
        <end position="108"/>
    </location>
</feature>
<dbReference type="AlphaFoldDB" id="A0A7S1F5X9"/>
<dbReference type="EMBL" id="HBFQ01029912">
    <property type="protein sequence ID" value="CAD8846726.1"/>
    <property type="molecule type" value="Transcribed_RNA"/>
</dbReference>
<reference evidence="2" key="1">
    <citation type="submission" date="2021-01" db="EMBL/GenBank/DDBJ databases">
        <authorList>
            <person name="Corre E."/>
            <person name="Pelletier E."/>
            <person name="Niang G."/>
            <person name="Scheremetjew M."/>
            <person name="Finn R."/>
            <person name="Kale V."/>
            <person name="Holt S."/>
            <person name="Cochrane G."/>
            <person name="Meng A."/>
            <person name="Brown T."/>
            <person name="Cohen L."/>
        </authorList>
    </citation>
    <scope>NUCLEOTIDE SEQUENCE</scope>
</reference>
<feature type="region of interest" description="Disordered" evidence="1">
    <location>
        <begin position="48"/>
        <end position="72"/>
    </location>
</feature>
<organism evidence="2">
    <name type="scientific">Noctiluca scintillans</name>
    <name type="common">Sea sparkle</name>
    <name type="synonym">Red tide dinoflagellate</name>
    <dbReference type="NCBI Taxonomy" id="2966"/>
    <lineage>
        <taxon>Eukaryota</taxon>
        <taxon>Sar</taxon>
        <taxon>Alveolata</taxon>
        <taxon>Dinophyceae</taxon>
        <taxon>Noctilucales</taxon>
        <taxon>Noctilucaceae</taxon>
        <taxon>Noctiluca</taxon>
    </lineage>
</organism>